<dbReference type="SUPFAM" id="SSF55073">
    <property type="entry name" value="Nucleotide cyclase"/>
    <property type="match status" value="1"/>
</dbReference>
<dbReference type="CDD" id="cd00130">
    <property type="entry name" value="PAS"/>
    <property type="match status" value="1"/>
</dbReference>
<dbReference type="InterPro" id="IPR013655">
    <property type="entry name" value="PAS_fold_3"/>
</dbReference>
<dbReference type="Pfam" id="PF00990">
    <property type="entry name" value="GGDEF"/>
    <property type="match status" value="1"/>
</dbReference>
<feature type="domain" description="PAS" evidence="3">
    <location>
        <begin position="306"/>
        <end position="367"/>
    </location>
</feature>
<accession>A0ABY4T3D8</accession>
<dbReference type="SMART" id="SM00267">
    <property type="entry name" value="GGDEF"/>
    <property type="match status" value="1"/>
</dbReference>
<dbReference type="SMART" id="SM00052">
    <property type="entry name" value="EAL"/>
    <property type="match status" value="1"/>
</dbReference>
<dbReference type="EMBL" id="CP063231">
    <property type="protein sequence ID" value="URL58675.1"/>
    <property type="molecule type" value="Genomic_DNA"/>
</dbReference>
<keyword evidence="2" id="KW-0472">Membrane</keyword>
<dbReference type="InterPro" id="IPR035965">
    <property type="entry name" value="PAS-like_dom_sf"/>
</dbReference>
<evidence type="ECO:0000313" key="8">
    <source>
        <dbReference type="Proteomes" id="UP001056681"/>
    </source>
</evidence>
<dbReference type="CDD" id="cd01949">
    <property type="entry name" value="GGDEF"/>
    <property type="match status" value="1"/>
</dbReference>
<dbReference type="PANTHER" id="PTHR44757:SF2">
    <property type="entry name" value="BIOFILM ARCHITECTURE MAINTENANCE PROTEIN MBAA"/>
    <property type="match status" value="1"/>
</dbReference>
<dbReference type="Pfam" id="PF00563">
    <property type="entry name" value="EAL"/>
    <property type="match status" value="1"/>
</dbReference>
<sequence>MKGETFKGATKIRARHVRLATWSVSVALSVGVVALVAILQYDGYQRMLGSARRQTAASVAGTVRLIDQYVDASLGPLLALRNVVDSPDTGLLHTRLAEVQARHPELPSFVALDSDGGVMALTNGPLLNWRDVVALPRHLALGARVRVGVAPAEGRTPSSLRVLVDSRVPVPATFGTLVDAERVRDGMRHSMLGASAAMSVFSLDGRLFVSNRDDIVTPWILPPPDAGTTGGYDDDERLYSWAASDHHPYAALVSLDCASIRDEWLRQAQPSMLATLALVLLLNGCAAVFERAYRRQGRLLDALSRSARHLGDVQRSGHIGLWEADLANGTIGWSGQVHEITGLPPERMGGRHGTYYKLVHPDDQPAIVAWLDLFKLGDGPYECEHRLCRPDGREVRVNLRASRITNEEGHAVLAGTISEITALHETRQRLQDTDRDLAASEAAYRQLLARMPLPLVVVRNDLIEYANLLAEERLGDGQSTLVGRAAADYLDADALNAVRRGTAEGTSLMAWLNPERGMPFEAELALSEYRDPRGLGTLVIVRDVTDQRRYEERLNHQATHDELTGLPNRRALRERLDELVAAASVDGTGLMVLFVDLDHFKVINDALGHALGDQVLRDVTLRLGDALGGAGQVGRFGGDEFVAMLPFEGSPAKAIDILPRIQRAIEEPLEVAGTLQRLKCSIGVAFATRDGADADTLIRNADTAMYDAKRSGRHTWRCYSAEMHATAMARLTVLTRLAGTNLDNELALAWQTQHSGSDGRVNGVEALLRWPSAPGDLVRNDRLVPLLEETGAIVQVGQWVLREACRHQRLLLETIGPHCRIAINVSAQQLVHTDLVAEVRQALAETGASASALELELTESAFMHEPERAIRTLHELRAMGVSIALDDFGTGYSNLTYLSRLPLDKIKIDRHFTSTLLQDEVDASICRSIIFLARSLSLEIVAEGVETDRQRHWLLAEGCNAMQGYFFSRPVPIEELHGRYAVVAQAYDSLGSPLS</sequence>
<dbReference type="PROSITE" id="PS50113">
    <property type="entry name" value="PAC"/>
    <property type="match status" value="2"/>
</dbReference>
<evidence type="ECO:0000259" key="3">
    <source>
        <dbReference type="PROSITE" id="PS50112"/>
    </source>
</evidence>
<dbReference type="InterPro" id="IPR029787">
    <property type="entry name" value="Nucleotide_cyclase"/>
</dbReference>
<dbReference type="NCBIfam" id="TIGR00254">
    <property type="entry name" value="GGDEF"/>
    <property type="match status" value="1"/>
</dbReference>
<dbReference type="PROSITE" id="PS50883">
    <property type="entry name" value="EAL"/>
    <property type="match status" value="1"/>
</dbReference>
<keyword evidence="2" id="KW-0812">Transmembrane</keyword>
<evidence type="ECO:0000313" key="7">
    <source>
        <dbReference type="EMBL" id="URL58675.1"/>
    </source>
</evidence>
<dbReference type="SUPFAM" id="SSF141868">
    <property type="entry name" value="EAL domain-like"/>
    <property type="match status" value="1"/>
</dbReference>
<dbReference type="Gene3D" id="3.30.450.20">
    <property type="entry name" value="PAS domain"/>
    <property type="match status" value="2"/>
</dbReference>
<feature type="coiled-coil region" evidence="1">
    <location>
        <begin position="423"/>
        <end position="450"/>
    </location>
</feature>
<dbReference type="SMART" id="SM00091">
    <property type="entry name" value="PAS"/>
    <property type="match status" value="2"/>
</dbReference>
<dbReference type="Gene3D" id="3.30.70.270">
    <property type="match status" value="1"/>
</dbReference>
<dbReference type="InterPro" id="IPR001633">
    <property type="entry name" value="EAL_dom"/>
</dbReference>
<dbReference type="Proteomes" id="UP001056681">
    <property type="component" value="Chromosome"/>
</dbReference>
<dbReference type="RefSeq" id="WP_250339367.1">
    <property type="nucleotide sequence ID" value="NZ_CP063231.1"/>
</dbReference>
<dbReference type="InterPro" id="IPR000160">
    <property type="entry name" value="GGDEF_dom"/>
</dbReference>
<keyword evidence="8" id="KW-1185">Reference proteome</keyword>
<keyword evidence="2" id="KW-1133">Transmembrane helix</keyword>
<evidence type="ECO:0000259" key="5">
    <source>
        <dbReference type="PROSITE" id="PS50883"/>
    </source>
</evidence>
<dbReference type="InterPro" id="IPR000014">
    <property type="entry name" value="PAS"/>
</dbReference>
<evidence type="ECO:0000256" key="1">
    <source>
        <dbReference type="SAM" id="Coils"/>
    </source>
</evidence>
<dbReference type="InterPro" id="IPR043128">
    <property type="entry name" value="Rev_trsase/Diguanyl_cyclase"/>
</dbReference>
<feature type="domain" description="PAC" evidence="4">
    <location>
        <begin position="381"/>
        <end position="432"/>
    </location>
</feature>
<dbReference type="PANTHER" id="PTHR44757">
    <property type="entry name" value="DIGUANYLATE CYCLASE DGCP"/>
    <property type="match status" value="1"/>
</dbReference>
<feature type="domain" description="PAC" evidence="4">
    <location>
        <begin position="506"/>
        <end position="556"/>
    </location>
</feature>
<dbReference type="InterPro" id="IPR035919">
    <property type="entry name" value="EAL_sf"/>
</dbReference>
<dbReference type="Pfam" id="PF08447">
    <property type="entry name" value="PAS_3"/>
    <property type="match status" value="1"/>
</dbReference>
<dbReference type="PROSITE" id="PS50112">
    <property type="entry name" value="PAS"/>
    <property type="match status" value="1"/>
</dbReference>
<feature type="domain" description="EAL" evidence="5">
    <location>
        <begin position="730"/>
        <end position="984"/>
    </location>
</feature>
<keyword evidence="1" id="KW-0175">Coiled coil</keyword>
<dbReference type="InterPro" id="IPR052155">
    <property type="entry name" value="Biofilm_reg_signaling"/>
</dbReference>
<dbReference type="Gene3D" id="3.20.20.450">
    <property type="entry name" value="EAL domain"/>
    <property type="match status" value="1"/>
</dbReference>
<feature type="domain" description="GGDEF" evidence="6">
    <location>
        <begin position="588"/>
        <end position="721"/>
    </location>
</feature>
<evidence type="ECO:0000259" key="4">
    <source>
        <dbReference type="PROSITE" id="PS50113"/>
    </source>
</evidence>
<dbReference type="InterPro" id="IPR000700">
    <property type="entry name" value="PAS-assoc_C"/>
</dbReference>
<protein>
    <submittedName>
        <fullName evidence="7">EAL domain-containing protein</fullName>
    </submittedName>
</protein>
<organism evidence="7 8">
    <name type="scientific">Luteibacter flocculans</name>
    <dbReference type="NCBI Taxonomy" id="2780091"/>
    <lineage>
        <taxon>Bacteria</taxon>
        <taxon>Pseudomonadati</taxon>
        <taxon>Pseudomonadota</taxon>
        <taxon>Gammaproteobacteria</taxon>
        <taxon>Lysobacterales</taxon>
        <taxon>Rhodanobacteraceae</taxon>
        <taxon>Luteibacter</taxon>
    </lineage>
</organism>
<dbReference type="CDD" id="cd01948">
    <property type="entry name" value="EAL"/>
    <property type="match status" value="1"/>
</dbReference>
<feature type="transmembrane region" description="Helical" evidence="2">
    <location>
        <begin position="20"/>
        <end position="39"/>
    </location>
</feature>
<proteinExistence type="predicted"/>
<gene>
    <name evidence="7" type="ORF">IM816_00600</name>
</gene>
<dbReference type="NCBIfam" id="TIGR00229">
    <property type="entry name" value="sensory_box"/>
    <property type="match status" value="2"/>
</dbReference>
<evidence type="ECO:0000259" key="6">
    <source>
        <dbReference type="PROSITE" id="PS50887"/>
    </source>
</evidence>
<dbReference type="PROSITE" id="PS50887">
    <property type="entry name" value="GGDEF"/>
    <property type="match status" value="1"/>
</dbReference>
<name>A0ABY4T3D8_9GAMM</name>
<evidence type="ECO:0000256" key="2">
    <source>
        <dbReference type="SAM" id="Phobius"/>
    </source>
</evidence>
<dbReference type="SUPFAM" id="SSF55785">
    <property type="entry name" value="PYP-like sensor domain (PAS domain)"/>
    <property type="match status" value="2"/>
</dbReference>
<reference evidence="7" key="1">
    <citation type="submission" date="2020-10" db="EMBL/GenBank/DDBJ databases">
        <title>Whole-genome sequence of Luteibacter sp. EIF3.</title>
        <authorList>
            <person name="Friedrich I."/>
            <person name="Hertel R."/>
            <person name="Daniel R."/>
        </authorList>
    </citation>
    <scope>NUCLEOTIDE SEQUENCE</scope>
    <source>
        <strain evidence="7">EIF3</strain>
    </source>
</reference>